<accession>A0A4R3KYH6</accession>
<dbReference type="Proteomes" id="UP000295807">
    <property type="component" value="Unassembled WGS sequence"/>
</dbReference>
<name>A0A4R3KYH6_9SPHI</name>
<dbReference type="PANTHER" id="PTHR15032">
    <property type="entry name" value="N-ACYL-PHOSPHATIDYLETHANOLAMINE-HYDROLYZING PHOSPHOLIPASE D"/>
    <property type="match status" value="1"/>
</dbReference>
<dbReference type="AlphaFoldDB" id="A0A4R3KYH6"/>
<dbReference type="OrthoDB" id="9805728at2"/>
<dbReference type="GO" id="GO:0070290">
    <property type="term" value="F:N-acylphosphatidylethanolamine-specific phospholipase D activity"/>
    <property type="evidence" value="ECO:0007669"/>
    <property type="project" value="InterPro"/>
</dbReference>
<dbReference type="PIRSF" id="PIRSF038896">
    <property type="entry name" value="NAPE-PLD"/>
    <property type="match status" value="1"/>
</dbReference>
<gene>
    <name evidence="2" type="ORF">EDD80_101294</name>
</gene>
<evidence type="ECO:0000313" key="2">
    <source>
        <dbReference type="EMBL" id="TCS90096.1"/>
    </source>
</evidence>
<protein>
    <submittedName>
        <fullName evidence="2">L-ascorbate metabolism protein UlaG (Beta-lactamase superfamily)</fullName>
    </submittedName>
</protein>
<organism evidence="2 3">
    <name type="scientific">Anseongella ginsenosidimutans</name>
    <dbReference type="NCBI Taxonomy" id="496056"/>
    <lineage>
        <taxon>Bacteria</taxon>
        <taxon>Pseudomonadati</taxon>
        <taxon>Bacteroidota</taxon>
        <taxon>Sphingobacteriia</taxon>
        <taxon>Sphingobacteriales</taxon>
        <taxon>Sphingobacteriaceae</taxon>
        <taxon>Anseongella</taxon>
    </lineage>
</organism>
<comment type="caution">
    <text evidence="2">The sequence shown here is derived from an EMBL/GenBank/DDBJ whole genome shotgun (WGS) entry which is preliminary data.</text>
</comment>
<sequence length="352" mass="39646">MRLRSLGKLPAGNRLERIKASPNYRENAFRNQEVTSMLSEDASYLRMIRESMRKDSRRSPAESLPVVSSGFPAVSGKPVVTWFGHSSYLIQTESVNLLVDPVFSQRASFSSYLGPKAYAFSTDIPLKDLPRIDIVILTHDHYDHLDHRTIRQLRSTVKAFYTPLGVGSHLAFWGIEESRITELDWEESAELPGEMKLTATPARHFSGRGFIRNKTLWASYVLETADCRLYLGGDSGYGKHFAEIGRKYGPFDMVILENGQYNPQWPLIHMMPEETVRAAIDLKGEALLPVHWGRFSLSLHAWDDPVIRLVKEANEMNVKVATPKIGEPVVIGGNYPSAAWWSLEKGSTQGNP</sequence>
<keyword evidence="3" id="KW-1185">Reference proteome</keyword>
<evidence type="ECO:0000313" key="3">
    <source>
        <dbReference type="Proteomes" id="UP000295807"/>
    </source>
</evidence>
<feature type="domain" description="Metallo-beta-lactamase" evidence="1">
    <location>
        <begin position="96"/>
        <end position="292"/>
    </location>
</feature>
<dbReference type="InterPro" id="IPR001279">
    <property type="entry name" value="Metallo-B-lactamas"/>
</dbReference>
<evidence type="ECO:0000259" key="1">
    <source>
        <dbReference type="Pfam" id="PF12706"/>
    </source>
</evidence>
<proteinExistence type="predicted"/>
<dbReference type="PANTHER" id="PTHR15032:SF4">
    <property type="entry name" value="N-ACYL-PHOSPHATIDYLETHANOLAMINE-HYDROLYZING PHOSPHOLIPASE D"/>
    <property type="match status" value="1"/>
</dbReference>
<dbReference type="Gene3D" id="3.60.15.10">
    <property type="entry name" value="Ribonuclease Z/Hydroxyacylglutathione hydrolase-like"/>
    <property type="match status" value="1"/>
</dbReference>
<reference evidence="2 3" key="1">
    <citation type="submission" date="2019-03" db="EMBL/GenBank/DDBJ databases">
        <title>Genomic Encyclopedia of Type Strains, Phase IV (KMG-IV): sequencing the most valuable type-strain genomes for metagenomic binning, comparative biology and taxonomic classification.</title>
        <authorList>
            <person name="Goeker M."/>
        </authorList>
    </citation>
    <scope>NUCLEOTIDE SEQUENCE [LARGE SCALE GENOMIC DNA]</scope>
    <source>
        <strain evidence="2 3">DSM 21100</strain>
    </source>
</reference>
<dbReference type="Pfam" id="PF12706">
    <property type="entry name" value="Lactamase_B_2"/>
    <property type="match status" value="1"/>
</dbReference>
<dbReference type="EMBL" id="SMAD01000001">
    <property type="protein sequence ID" value="TCS90096.1"/>
    <property type="molecule type" value="Genomic_DNA"/>
</dbReference>
<dbReference type="SUPFAM" id="SSF56281">
    <property type="entry name" value="Metallo-hydrolase/oxidoreductase"/>
    <property type="match status" value="1"/>
</dbReference>
<dbReference type="GO" id="GO:0005737">
    <property type="term" value="C:cytoplasm"/>
    <property type="evidence" value="ECO:0007669"/>
    <property type="project" value="TreeGrafter"/>
</dbReference>
<dbReference type="GO" id="GO:0008270">
    <property type="term" value="F:zinc ion binding"/>
    <property type="evidence" value="ECO:0007669"/>
    <property type="project" value="InterPro"/>
</dbReference>
<dbReference type="InterPro" id="IPR036866">
    <property type="entry name" value="RibonucZ/Hydroxyglut_hydro"/>
</dbReference>
<dbReference type="InterPro" id="IPR024884">
    <property type="entry name" value="NAPE-PLD"/>
</dbReference>